<evidence type="ECO:0000256" key="1">
    <source>
        <dbReference type="SAM" id="Phobius"/>
    </source>
</evidence>
<feature type="transmembrane region" description="Helical" evidence="1">
    <location>
        <begin position="110"/>
        <end position="130"/>
    </location>
</feature>
<keyword evidence="1" id="KW-0472">Membrane</keyword>
<protein>
    <submittedName>
        <fullName evidence="2">Uncharacterized protein</fullName>
    </submittedName>
</protein>
<comment type="caution">
    <text evidence="2">The sequence shown here is derived from an EMBL/GenBank/DDBJ whole genome shotgun (WGS) entry which is preliminary data.</text>
</comment>
<evidence type="ECO:0000313" key="2">
    <source>
        <dbReference type="EMBL" id="KAJ9666804.1"/>
    </source>
</evidence>
<feature type="transmembrane region" description="Helical" evidence="1">
    <location>
        <begin position="32"/>
        <end position="57"/>
    </location>
</feature>
<feature type="transmembrane region" description="Helical" evidence="1">
    <location>
        <begin position="556"/>
        <end position="582"/>
    </location>
</feature>
<keyword evidence="3" id="KW-1185">Reference proteome</keyword>
<dbReference type="Proteomes" id="UP001172684">
    <property type="component" value="Unassembled WGS sequence"/>
</dbReference>
<organism evidence="2 3">
    <name type="scientific">Coniosporium apollinis</name>
    <dbReference type="NCBI Taxonomy" id="61459"/>
    <lineage>
        <taxon>Eukaryota</taxon>
        <taxon>Fungi</taxon>
        <taxon>Dikarya</taxon>
        <taxon>Ascomycota</taxon>
        <taxon>Pezizomycotina</taxon>
        <taxon>Dothideomycetes</taxon>
        <taxon>Dothideomycetes incertae sedis</taxon>
        <taxon>Coniosporium</taxon>
    </lineage>
</organism>
<dbReference type="EMBL" id="JAPDRL010000016">
    <property type="protein sequence ID" value="KAJ9666804.1"/>
    <property type="molecule type" value="Genomic_DNA"/>
</dbReference>
<proteinExistence type="predicted"/>
<evidence type="ECO:0000313" key="3">
    <source>
        <dbReference type="Proteomes" id="UP001172684"/>
    </source>
</evidence>
<accession>A0ABQ9NWQ6</accession>
<gene>
    <name evidence="2" type="ORF">H2201_002937</name>
</gene>
<name>A0ABQ9NWQ6_9PEZI</name>
<keyword evidence="1" id="KW-1133">Transmembrane helix</keyword>
<sequence>MADSPVYIGTWVNWTKGSVLGSTVTISADHGAYLVAFLALFVRWAGAHLWSIICFCLHQWRSTPEERDGLYHQQQAVLRNALSDSSVLWFLTKLGWNWKNNTHGAIRRNVPLMIITISHMIIFAICGIFSSRVTSVGDEVLIQSPICGWTEELRTLSPGDTHNQHDYNIADALYTTAHSTVQRGSSYARQCYGGSASNWGSVCSTYAQPRINSKVDRKAQCPFPDGVCNTTNAFSVDSGYIDSDSHLGINMPPGDRVKYRKVTTCAPIDADNKYSTWPTDGWSNVTLPKVFERIEGNTFVYYDMGYNYMWGTNFTFSFSNFSFFTPTEPYTLKGYSAFSGVTDLHDFEPIDDFHKEDADVTLLSLTNNARYTEEVTDPWFRANVELANRDIGVEDDAWLWYPNKIQGVLACTEQYQFCNGGTCTPLTGLFNVNSTVNTDLHFNQNQMATYKVLWRAVRDSRLQHILFMLKSRALVAPDFLWGSNFVSSKLNDNQWEIEVQNLQNISMALTQRRVVEYASPPDIEIRAGTRSTEYVITPQASDELKMCSSQKIRSTAFSSFSVVGLCIIMGGGTIIILLNCWLTDIVHWIMKSTGKGQYQRLEWIEGETLQLQRMAFEGRGVTDWKGREACVPVTTIFAHKFPMPTPWSAPAVAAPVVQQHEQKSYPQQGYTYSAVPVHTPMMTDQISPPPAYGGQQAYFGRQ</sequence>
<keyword evidence="1" id="KW-0812">Transmembrane</keyword>
<reference evidence="2" key="1">
    <citation type="submission" date="2022-10" db="EMBL/GenBank/DDBJ databases">
        <title>Culturing micro-colonial fungi from biological soil crusts in the Mojave desert and describing Neophaeococcomyces mojavensis, and introducing the new genera and species Taxawa tesnikishii.</title>
        <authorList>
            <person name="Kurbessoian T."/>
            <person name="Stajich J.E."/>
        </authorList>
    </citation>
    <scope>NUCLEOTIDE SEQUENCE</scope>
    <source>
        <strain evidence="2">TK_1</strain>
    </source>
</reference>